<keyword evidence="7 10" id="KW-1133">Transmembrane helix</keyword>
<evidence type="ECO:0000313" key="13">
    <source>
        <dbReference type="EMBL" id="CAB4614150.1"/>
    </source>
</evidence>
<feature type="transmembrane region" description="Helical" evidence="10">
    <location>
        <begin position="200"/>
        <end position="219"/>
    </location>
</feature>
<dbReference type="InterPro" id="IPR003439">
    <property type="entry name" value="ABC_transporter-like_ATP-bd"/>
</dbReference>
<keyword evidence="3" id="KW-1003">Cell membrane</keyword>
<feature type="transmembrane region" description="Helical" evidence="10">
    <location>
        <begin position="52"/>
        <end position="70"/>
    </location>
</feature>
<keyword evidence="2" id="KW-0813">Transport</keyword>
<comment type="subcellular location">
    <subcellularLocation>
        <location evidence="1">Cell membrane</location>
        <topology evidence="1">Multi-pass membrane protein</topology>
    </subcellularLocation>
</comment>
<dbReference type="PANTHER" id="PTHR43394:SF1">
    <property type="entry name" value="ATP-BINDING CASSETTE SUB-FAMILY B MEMBER 10, MITOCHONDRIAL"/>
    <property type="match status" value="1"/>
</dbReference>
<proteinExistence type="predicted"/>
<dbReference type="EMBL" id="CAEZUP010000054">
    <property type="protein sequence ID" value="CAB4614150.1"/>
    <property type="molecule type" value="Genomic_DNA"/>
</dbReference>
<dbReference type="InterPro" id="IPR039421">
    <property type="entry name" value="Type_1_exporter"/>
</dbReference>
<evidence type="ECO:0000256" key="6">
    <source>
        <dbReference type="ARBA" id="ARBA00022840"/>
    </source>
</evidence>
<sequence length="621" mass="67446">MSGAAQPSRSPAAEARAQMGPRPGGIGMPVEKSKDFKNSTIRLASQLGPERIKMVLVVLLAVVSVTLSVFGPKLLGNATNIIINGVRSSAGINYDELHRTLLFVGVLYIVASILAYVQAYMLAGVVQRTMLRLRASVEDKLNALPLGYIDRQPRGDLLSRVTNDLDNVAQSLQQTLSQLFISLLTVVGVLIMMISISPLLALVAVVTIPVSLYTIKIIASRSKKRFVAQWSHTGDLNAQVEEAFTGHALVKVFGQQRQVEECFSATNDKLYEASFGAQFISGIIQPAMMFVGNLNYVAIAVIGGLRVASGQLSIGDIQAFIQYSRQFTQPITQLASMANLLQSGIASAERVFELLDIEEQSPDDAEPLLVPAPQGRVAFDHVRFSYDKSSPLIRDLSLIAEPGETVAIVGPTGAGKTTLVNLLMRFYEIDGGTITLDGNDISHMRRSDLRSNIGMVLQDTWLFGGTIRDNIAYGNLDATDEQIVEAAKATYVDRFVRTLPNGYDTVLDDEASNVSAGEKQLLTIARAFLSDPTILILDEATSSVDTRTEVLIQRAMAALRSNRTSFVIAHRLSTIRDAHTILVMESGNIVEQGNHDELLRAGGAYYNLYNAQFIAPAVDLT</sequence>
<keyword evidence="6" id="KW-0067">ATP-binding</keyword>
<evidence type="ECO:0000256" key="5">
    <source>
        <dbReference type="ARBA" id="ARBA00022741"/>
    </source>
</evidence>
<evidence type="ECO:0000256" key="9">
    <source>
        <dbReference type="SAM" id="MobiDB-lite"/>
    </source>
</evidence>
<dbReference type="SMART" id="SM00382">
    <property type="entry name" value="AAA"/>
    <property type="match status" value="1"/>
</dbReference>
<dbReference type="AlphaFoldDB" id="A0A6J6HLX2"/>
<evidence type="ECO:0000256" key="7">
    <source>
        <dbReference type="ARBA" id="ARBA00022989"/>
    </source>
</evidence>
<evidence type="ECO:0000259" key="12">
    <source>
        <dbReference type="PROSITE" id="PS50929"/>
    </source>
</evidence>
<evidence type="ECO:0000256" key="1">
    <source>
        <dbReference type="ARBA" id="ARBA00004651"/>
    </source>
</evidence>
<dbReference type="SUPFAM" id="SSF90123">
    <property type="entry name" value="ABC transporter transmembrane region"/>
    <property type="match status" value="1"/>
</dbReference>
<evidence type="ECO:0000256" key="4">
    <source>
        <dbReference type="ARBA" id="ARBA00022692"/>
    </source>
</evidence>
<dbReference type="GO" id="GO:0005886">
    <property type="term" value="C:plasma membrane"/>
    <property type="evidence" value="ECO:0007669"/>
    <property type="project" value="UniProtKB-SubCell"/>
</dbReference>
<dbReference type="PANTHER" id="PTHR43394">
    <property type="entry name" value="ATP-DEPENDENT PERMEASE MDL1, MITOCHONDRIAL"/>
    <property type="match status" value="1"/>
</dbReference>
<keyword evidence="4 10" id="KW-0812">Transmembrane</keyword>
<keyword evidence="8 10" id="KW-0472">Membrane</keyword>
<dbReference type="CDD" id="cd18547">
    <property type="entry name" value="ABC_6TM_Tm288_like"/>
    <property type="match status" value="1"/>
</dbReference>
<gene>
    <name evidence="13" type="ORF">UFOPK1835_01285</name>
</gene>
<protein>
    <submittedName>
        <fullName evidence="13">Unannotated protein</fullName>
    </submittedName>
</protein>
<dbReference type="InterPro" id="IPR017871">
    <property type="entry name" value="ABC_transporter-like_CS"/>
</dbReference>
<dbReference type="Gene3D" id="1.20.1560.10">
    <property type="entry name" value="ABC transporter type 1, transmembrane domain"/>
    <property type="match status" value="1"/>
</dbReference>
<organism evidence="13">
    <name type="scientific">freshwater metagenome</name>
    <dbReference type="NCBI Taxonomy" id="449393"/>
    <lineage>
        <taxon>unclassified sequences</taxon>
        <taxon>metagenomes</taxon>
        <taxon>ecological metagenomes</taxon>
    </lineage>
</organism>
<dbReference type="InterPro" id="IPR027417">
    <property type="entry name" value="P-loop_NTPase"/>
</dbReference>
<dbReference type="Pfam" id="PF00005">
    <property type="entry name" value="ABC_tran"/>
    <property type="match status" value="1"/>
</dbReference>
<evidence type="ECO:0000256" key="3">
    <source>
        <dbReference type="ARBA" id="ARBA00022475"/>
    </source>
</evidence>
<feature type="transmembrane region" description="Helical" evidence="10">
    <location>
        <begin position="176"/>
        <end position="194"/>
    </location>
</feature>
<evidence type="ECO:0000256" key="10">
    <source>
        <dbReference type="SAM" id="Phobius"/>
    </source>
</evidence>
<feature type="region of interest" description="Disordered" evidence="9">
    <location>
        <begin position="1"/>
        <end position="29"/>
    </location>
</feature>
<dbReference type="SUPFAM" id="SSF52540">
    <property type="entry name" value="P-loop containing nucleoside triphosphate hydrolases"/>
    <property type="match status" value="1"/>
</dbReference>
<dbReference type="FunFam" id="3.40.50.300:FF:000287">
    <property type="entry name" value="Multidrug ABC transporter ATP-binding protein"/>
    <property type="match status" value="1"/>
</dbReference>
<dbReference type="Pfam" id="PF00664">
    <property type="entry name" value="ABC_membrane"/>
    <property type="match status" value="1"/>
</dbReference>
<name>A0A6J6HLX2_9ZZZZ</name>
<dbReference type="CDD" id="cd03254">
    <property type="entry name" value="ABCC_Glucan_exporter_like"/>
    <property type="match status" value="1"/>
</dbReference>
<evidence type="ECO:0000256" key="2">
    <source>
        <dbReference type="ARBA" id="ARBA00022448"/>
    </source>
</evidence>
<dbReference type="PROSITE" id="PS00211">
    <property type="entry name" value="ABC_TRANSPORTER_1"/>
    <property type="match status" value="1"/>
</dbReference>
<reference evidence="13" key="1">
    <citation type="submission" date="2020-05" db="EMBL/GenBank/DDBJ databases">
        <authorList>
            <person name="Chiriac C."/>
            <person name="Salcher M."/>
            <person name="Ghai R."/>
            <person name="Kavagutti S V."/>
        </authorList>
    </citation>
    <scope>NUCLEOTIDE SEQUENCE</scope>
</reference>
<dbReference type="InterPro" id="IPR003593">
    <property type="entry name" value="AAA+_ATPase"/>
</dbReference>
<dbReference type="GO" id="GO:0016887">
    <property type="term" value="F:ATP hydrolysis activity"/>
    <property type="evidence" value="ECO:0007669"/>
    <property type="project" value="InterPro"/>
</dbReference>
<dbReference type="Gene3D" id="3.40.50.300">
    <property type="entry name" value="P-loop containing nucleotide triphosphate hydrolases"/>
    <property type="match status" value="1"/>
</dbReference>
<dbReference type="GO" id="GO:0015421">
    <property type="term" value="F:ABC-type oligopeptide transporter activity"/>
    <property type="evidence" value="ECO:0007669"/>
    <property type="project" value="TreeGrafter"/>
</dbReference>
<keyword evidence="5" id="KW-0547">Nucleotide-binding</keyword>
<accession>A0A6J6HLX2</accession>
<dbReference type="InterPro" id="IPR011527">
    <property type="entry name" value="ABC1_TM_dom"/>
</dbReference>
<dbReference type="InterPro" id="IPR036640">
    <property type="entry name" value="ABC1_TM_sf"/>
</dbReference>
<evidence type="ECO:0000256" key="8">
    <source>
        <dbReference type="ARBA" id="ARBA00023136"/>
    </source>
</evidence>
<dbReference type="FunFam" id="1.20.1560.10:FF:000011">
    <property type="entry name" value="Multidrug ABC transporter ATP-binding protein"/>
    <property type="match status" value="1"/>
</dbReference>
<dbReference type="GO" id="GO:0005524">
    <property type="term" value="F:ATP binding"/>
    <property type="evidence" value="ECO:0007669"/>
    <property type="project" value="UniProtKB-KW"/>
</dbReference>
<feature type="domain" description="ABC transmembrane type-1" evidence="12">
    <location>
        <begin position="55"/>
        <end position="343"/>
    </location>
</feature>
<dbReference type="PROSITE" id="PS50893">
    <property type="entry name" value="ABC_TRANSPORTER_2"/>
    <property type="match status" value="1"/>
</dbReference>
<feature type="domain" description="ABC transporter" evidence="11">
    <location>
        <begin position="377"/>
        <end position="611"/>
    </location>
</feature>
<feature type="transmembrane region" description="Helical" evidence="10">
    <location>
        <begin position="101"/>
        <end position="126"/>
    </location>
</feature>
<dbReference type="PROSITE" id="PS50929">
    <property type="entry name" value="ABC_TM1F"/>
    <property type="match status" value="1"/>
</dbReference>
<evidence type="ECO:0000259" key="11">
    <source>
        <dbReference type="PROSITE" id="PS50893"/>
    </source>
</evidence>